<dbReference type="InterPro" id="IPR006045">
    <property type="entry name" value="Cupin_1"/>
</dbReference>
<gene>
    <name evidence="11" type="ORF">KIW84_061513</name>
</gene>
<dbReference type="CDD" id="cd02243">
    <property type="entry name" value="cupin_11S_legumin_C"/>
    <property type="match status" value="1"/>
</dbReference>
<dbReference type="AlphaFoldDB" id="A0A9D5A4J7"/>
<feature type="compositionally biased region" description="Low complexity" evidence="9">
    <location>
        <begin position="510"/>
        <end position="544"/>
    </location>
</feature>
<comment type="caution">
    <text evidence="11">The sequence shown here is derived from an EMBL/GenBank/DDBJ whole genome shotgun (WGS) entry which is preliminary data.</text>
</comment>
<evidence type="ECO:0000256" key="8">
    <source>
        <dbReference type="RuleBase" id="RU003681"/>
    </source>
</evidence>
<evidence type="ECO:0000259" key="10">
    <source>
        <dbReference type="SMART" id="SM00835"/>
    </source>
</evidence>
<name>A0A9D5A4J7_PEA</name>
<evidence type="ECO:0000256" key="1">
    <source>
        <dbReference type="ARBA" id="ARBA00003804"/>
    </source>
</evidence>
<accession>A0A9D5A4J7</accession>
<feature type="region of interest" description="Disordered" evidence="9">
    <location>
        <begin position="508"/>
        <end position="592"/>
    </location>
</feature>
<dbReference type="FunFam" id="2.60.120.10:FF:000073">
    <property type="entry name" value="Glycinin G1"/>
    <property type="match status" value="1"/>
</dbReference>
<feature type="region of interest" description="Disordered" evidence="9">
    <location>
        <begin position="95"/>
        <end position="129"/>
    </location>
</feature>
<dbReference type="InterPro" id="IPR022379">
    <property type="entry name" value="11S_seedstore_CS"/>
</dbReference>
<feature type="compositionally biased region" description="Low complexity" evidence="9">
    <location>
        <begin position="106"/>
        <end position="119"/>
    </location>
</feature>
<dbReference type="InterPro" id="IPR014710">
    <property type="entry name" value="RmlC-like_jellyroll"/>
</dbReference>
<dbReference type="InterPro" id="IPR011051">
    <property type="entry name" value="RmlC_Cupin_sf"/>
</dbReference>
<feature type="domain" description="Cupin type-1" evidence="10">
    <location>
        <begin position="320"/>
        <end position="467"/>
    </location>
</feature>
<feature type="compositionally biased region" description="Basic and acidic residues" evidence="9">
    <location>
        <begin position="242"/>
        <end position="256"/>
    </location>
</feature>
<keyword evidence="6 8" id="KW-0708">Seed storage protein</keyword>
<dbReference type="EMBL" id="JAMSHJ010000006">
    <property type="protein sequence ID" value="KAI5394926.1"/>
    <property type="molecule type" value="Genomic_DNA"/>
</dbReference>
<comment type="similarity">
    <text evidence="2 8">Belongs to the 11S seed storage protein (globulins) family.</text>
</comment>
<dbReference type="GO" id="GO:0000326">
    <property type="term" value="C:protein storage vacuole"/>
    <property type="evidence" value="ECO:0007669"/>
    <property type="project" value="UniProtKB-ARBA"/>
</dbReference>
<dbReference type="Pfam" id="PF00190">
    <property type="entry name" value="Cupin_1"/>
    <property type="match status" value="2"/>
</dbReference>
<dbReference type="SMART" id="SM00835">
    <property type="entry name" value="Cupin_1"/>
    <property type="match status" value="2"/>
</dbReference>
<dbReference type="GO" id="GO:0045735">
    <property type="term" value="F:nutrient reservoir activity"/>
    <property type="evidence" value="ECO:0007669"/>
    <property type="project" value="UniProtKB-KW"/>
</dbReference>
<evidence type="ECO:0000256" key="5">
    <source>
        <dbReference type="ARBA" id="ARBA00022761"/>
    </source>
</evidence>
<dbReference type="InterPro" id="IPR050253">
    <property type="entry name" value="Seed_Storage-Functional"/>
</dbReference>
<protein>
    <recommendedName>
        <fullName evidence="10">Cupin type-1 domain-containing protein</fullName>
    </recommendedName>
</protein>
<feature type="compositionally biased region" description="Basic and acidic residues" evidence="9">
    <location>
        <begin position="298"/>
        <end position="308"/>
    </location>
</feature>
<dbReference type="Gramene" id="Psat06G0151300-T1">
    <property type="protein sequence ID" value="KAI5394926.1"/>
    <property type="gene ID" value="KIW84_061513"/>
</dbReference>
<keyword evidence="4" id="KW-0732">Signal</keyword>
<dbReference type="InterPro" id="IPR006044">
    <property type="entry name" value="11S_seedstore_pln"/>
</dbReference>
<dbReference type="Gene3D" id="2.60.120.10">
    <property type="entry name" value="Jelly Rolls"/>
    <property type="match status" value="2"/>
</dbReference>
<evidence type="ECO:0000256" key="3">
    <source>
        <dbReference type="ARBA" id="ARBA00011818"/>
    </source>
</evidence>
<evidence type="ECO:0000313" key="11">
    <source>
        <dbReference type="EMBL" id="KAI5394926.1"/>
    </source>
</evidence>
<dbReference type="PANTHER" id="PTHR31189:SF63">
    <property type="entry name" value="GLYCININ G5"/>
    <property type="match status" value="1"/>
</dbReference>
<dbReference type="PROSITE" id="PS00305">
    <property type="entry name" value="11S_SEED_STORAGE"/>
    <property type="match status" value="1"/>
</dbReference>
<evidence type="ECO:0000256" key="2">
    <source>
        <dbReference type="ARBA" id="ARBA00007178"/>
    </source>
</evidence>
<keyword evidence="12" id="KW-1185">Reference proteome</keyword>
<dbReference type="PANTHER" id="PTHR31189">
    <property type="entry name" value="OS03G0336100 PROTEIN-RELATED"/>
    <property type="match status" value="1"/>
</dbReference>
<dbReference type="Proteomes" id="UP001058974">
    <property type="component" value="Chromosome 6"/>
</dbReference>
<evidence type="ECO:0000313" key="12">
    <source>
        <dbReference type="Proteomes" id="UP001058974"/>
    </source>
</evidence>
<dbReference type="GO" id="GO:0005783">
    <property type="term" value="C:endoplasmic reticulum"/>
    <property type="evidence" value="ECO:0007669"/>
    <property type="project" value="UniProtKB-ARBA"/>
</dbReference>
<keyword evidence="7 8" id="KW-1015">Disulfide bond</keyword>
<dbReference type="CDD" id="cd02242">
    <property type="entry name" value="cupin_11S_legumin_N"/>
    <property type="match status" value="1"/>
</dbReference>
<reference evidence="11 12" key="1">
    <citation type="journal article" date="2022" name="Nat. Genet.">
        <title>Improved pea reference genome and pan-genome highlight genomic features and evolutionary characteristics.</title>
        <authorList>
            <person name="Yang T."/>
            <person name="Liu R."/>
            <person name="Luo Y."/>
            <person name="Hu S."/>
            <person name="Wang D."/>
            <person name="Wang C."/>
            <person name="Pandey M.K."/>
            <person name="Ge S."/>
            <person name="Xu Q."/>
            <person name="Li N."/>
            <person name="Li G."/>
            <person name="Huang Y."/>
            <person name="Saxena R.K."/>
            <person name="Ji Y."/>
            <person name="Li M."/>
            <person name="Yan X."/>
            <person name="He Y."/>
            <person name="Liu Y."/>
            <person name="Wang X."/>
            <person name="Xiang C."/>
            <person name="Varshney R.K."/>
            <person name="Ding H."/>
            <person name="Gao S."/>
            <person name="Zong X."/>
        </authorList>
    </citation>
    <scope>NUCLEOTIDE SEQUENCE [LARGE SCALE GENOMIC DNA]</scope>
    <source>
        <strain evidence="11 12">cv. Zhongwan 6</strain>
    </source>
</reference>
<proteinExistence type="inferred from homology"/>
<dbReference type="FunFam" id="2.60.120.10:FF:000124">
    <property type="entry name" value="Glycinin G5"/>
    <property type="match status" value="1"/>
</dbReference>
<feature type="compositionally biased region" description="Basic and acidic residues" evidence="9">
    <location>
        <begin position="279"/>
        <end position="288"/>
    </location>
</feature>
<evidence type="ECO:0000256" key="9">
    <source>
        <dbReference type="SAM" id="MobiDB-lite"/>
    </source>
</evidence>
<sequence>MLLFASACLATRSEFDRLNQCQLDNINALEPDHRVESEAGLTETWNPNNPELKCAGVSLIRRTIDPNGLHLPSFSPSPQLIFIIQGKGVLGLSLPGCPETYEEPRSSQSRQGSRQQQGDSHQKIRRFRKGDIIAIPSGIPYWTYNHGDEPLVAISLLDTSNIANQLDSTPRVFYLGGNPETEFPETQEEQQGRHRQKHSYPVGRRSGHHQQEEESEEQNEGNSVLSGFSSEFLAQTFNTEEDTAKRLRSPRDERSQIVRVEGGLRIINPKGKEEEEEKEQSHSHSHREEEEEEEEDEEKQRSEERKNGLEETICSAKIRENIADAAGADLYNPRAGRIRTANSLTLPVLRYLRLSAEYVRLYRNGIYAPHWNINANSLLYVIRGEGRVRIVNFQGDAVFDNKVRKGQLVVVPQNFVVAEQAGEEEGLEYVVFKTNDRAAVSHVQQVLRATPAEVLANAFGLRQRQVTELKLSGNRGPLSQRENISDLESESKSESEFLILGPSLPRTPISVPSLEPELSPSLSPSSTPESESVSVPGPSRPSVLQESAPPAPTLVYQRRSKPDLLQKQIQSPEPEVSTENDSSSDDCAISDTCDTNPVDLPIALRKDKRSCPSLYRHPISQYVSTKHLSTQYQSFIAAVDSVKIPSSVEEALQNRN</sequence>
<comment type="function">
    <text evidence="1 8">This protein found in the seeds of many leguminous and non-leguminous plants is the source of sulfur-containing amino acids in seed meals.</text>
</comment>
<evidence type="ECO:0000256" key="7">
    <source>
        <dbReference type="ARBA" id="ARBA00023157"/>
    </source>
</evidence>
<keyword evidence="5 8" id="KW-0758">Storage protein</keyword>
<comment type="function">
    <text evidence="8">Seed storage protein.</text>
</comment>
<feature type="region of interest" description="Disordered" evidence="9">
    <location>
        <begin position="173"/>
        <end position="223"/>
    </location>
</feature>
<evidence type="ECO:0000256" key="4">
    <source>
        <dbReference type="ARBA" id="ARBA00022729"/>
    </source>
</evidence>
<comment type="subunit">
    <text evidence="3 8">Hexamer; each subunit is composed of an acidic and a basic chain derived from a single precursor and linked by a disulfide bond.</text>
</comment>
<dbReference type="PRINTS" id="PR00439">
    <property type="entry name" value="11SGLOBULIN"/>
</dbReference>
<feature type="region of interest" description="Disordered" evidence="9">
    <location>
        <begin position="241"/>
        <end position="308"/>
    </location>
</feature>
<feature type="domain" description="Cupin type-1" evidence="10">
    <location>
        <begin position="26"/>
        <end position="245"/>
    </location>
</feature>
<evidence type="ECO:0000256" key="6">
    <source>
        <dbReference type="ARBA" id="ARBA00023129"/>
    </source>
</evidence>
<dbReference type="SUPFAM" id="SSF51182">
    <property type="entry name" value="RmlC-like cupins"/>
    <property type="match status" value="1"/>
</dbReference>
<organism evidence="11 12">
    <name type="scientific">Pisum sativum</name>
    <name type="common">Garden pea</name>
    <name type="synonym">Lathyrus oleraceus</name>
    <dbReference type="NCBI Taxonomy" id="3888"/>
    <lineage>
        <taxon>Eukaryota</taxon>
        <taxon>Viridiplantae</taxon>
        <taxon>Streptophyta</taxon>
        <taxon>Embryophyta</taxon>
        <taxon>Tracheophyta</taxon>
        <taxon>Spermatophyta</taxon>
        <taxon>Magnoliopsida</taxon>
        <taxon>eudicotyledons</taxon>
        <taxon>Gunneridae</taxon>
        <taxon>Pentapetalae</taxon>
        <taxon>rosids</taxon>
        <taxon>fabids</taxon>
        <taxon>Fabales</taxon>
        <taxon>Fabaceae</taxon>
        <taxon>Papilionoideae</taxon>
        <taxon>50 kb inversion clade</taxon>
        <taxon>NPAAA clade</taxon>
        <taxon>Hologalegina</taxon>
        <taxon>IRL clade</taxon>
        <taxon>Fabeae</taxon>
        <taxon>Lathyrus</taxon>
    </lineage>
</organism>